<dbReference type="PANTHER" id="PTHR21010">
    <property type="entry name" value="AGAP001581-PA"/>
    <property type="match status" value="1"/>
</dbReference>
<dbReference type="AlphaFoldDB" id="A0A1I8AD96"/>
<organism evidence="1 2">
    <name type="scientific">Steinernema glaseri</name>
    <dbReference type="NCBI Taxonomy" id="37863"/>
    <lineage>
        <taxon>Eukaryota</taxon>
        <taxon>Metazoa</taxon>
        <taxon>Ecdysozoa</taxon>
        <taxon>Nematoda</taxon>
        <taxon>Chromadorea</taxon>
        <taxon>Rhabditida</taxon>
        <taxon>Tylenchina</taxon>
        <taxon>Panagrolaimomorpha</taxon>
        <taxon>Strongyloidoidea</taxon>
        <taxon>Steinernematidae</taxon>
        <taxon>Steinernema</taxon>
    </lineage>
</organism>
<evidence type="ECO:0000313" key="1">
    <source>
        <dbReference type="Proteomes" id="UP000095287"/>
    </source>
</evidence>
<dbReference type="Proteomes" id="UP000095287">
    <property type="component" value="Unplaced"/>
</dbReference>
<sequence length="320" mass="37175">MHVVTTFQMFVTPESNTPNCGRLEHCSVQGYYTLIVQKKKGRLTSIIAFVPLIDFVHSSATFTFTHAPLARRLYLASYYHMKMLVVPFFPEMFNVLFSLAKDGSSTGTPVASPGSSSRDNLIKTVCLQHRSRQKILDPYRRIKNALKKMQDDYLLSREKNVFVRYLRMQHMIYEVIILEKQYWQLLDLPTQEISEAPNDYVIRIMTMLDERSGQVKVGGIASLLGTTVNIAEKTKDQTLVTAVKAKTTDELRKECDRLYIEIYKLLRKYQGLRKELQELSRAYHETRFYPIVPRYIMLKSMIKRVLRAPAFAEICHEVNE</sequence>
<dbReference type="WBParaSite" id="L893_g4588.t1">
    <property type="protein sequence ID" value="L893_g4588.t1"/>
    <property type="gene ID" value="L893_g4588"/>
</dbReference>
<dbReference type="PANTHER" id="PTHR21010:SF3">
    <property type="entry name" value="DAXX"/>
    <property type="match status" value="1"/>
</dbReference>
<evidence type="ECO:0000313" key="2">
    <source>
        <dbReference type="WBParaSite" id="L893_g4588.t1"/>
    </source>
</evidence>
<name>A0A1I8AD96_9BILA</name>
<proteinExistence type="predicted"/>
<accession>A0A1I8AD96</accession>
<reference evidence="2" key="1">
    <citation type="submission" date="2016-11" db="UniProtKB">
        <authorList>
            <consortium name="WormBaseParasite"/>
        </authorList>
    </citation>
    <scope>IDENTIFICATION</scope>
</reference>
<keyword evidence="1" id="KW-1185">Reference proteome</keyword>
<protein>
    <submittedName>
        <fullName evidence="2">DH domain-containing protein</fullName>
    </submittedName>
</protein>